<evidence type="ECO:0008006" key="4">
    <source>
        <dbReference type="Google" id="ProtNLM"/>
    </source>
</evidence>
<accession>S7Q2U7</accession>
<keyword evidence="3" id="KW-1185">Reference proteome</keyword>
<organism evidence="2 3">
    <name type="scientific">Gloeophyllum trabeum (strain ATCC 11539 / FP-39264 / Madison 617)</name>
    <name type="common">Brown rot fungus</name>
    <dbReference type="NCBI Taxonomy" id="670483"/>
    <lineage>
        <taxon>Eukaryota</taxon>
        <taxon>Fungi</taxon>
        <taxon>Dikarya</taxon>
        <taxon>Basidiomycota</taxon>
        <taxon>Agaricomycotina</taxon>
        <taxon>Agaricomycetes</taxon>
        <taxon>Gloeophyllales</taxon>
        <taxon>Gloeophyllaceae</taxon>
        <taxon>Gloeophyllum</taxon>
    </lineage>
</organism>
<evidence type="ECO:0000256" key="1">
    <source>
        <dbReference type="SAM" id="SignalP"/>
    </source>
</evidence>
<sequence>MFALAVAAALAPFAAAVPLAGRQTPSSCAGLGDAAFGSLSNFRLNAVNTTLPNSDPAGAPLEPGDYLSSHEIRLSALATVASYPYPTTNPTLSLVNGGVIANDEYSTALGSPAEGALVQFTTDSLSPVTPAEIYCGVPVDGGASLLAINGRTDAFSICWRTGGNAFAEVIYDAADGHTDYDYSTCYPVELHIVSA</sequence>
<proteinExistence type="predicted"/>
<dbReference type="eggNOG" id="ENOG502T1ET">
    <property type="taxonomic scope" value="Eukaryota"/>
</dbReference>
<gene>
    <name evidence="2" type="ORF">GLOTRDRAFT_130688</name>
</gene>
<dbReference type="EMBL" id="KB469304">
    <property type="protein sequence ID" value="EPQ54321.1"/>
    <property type="molecule type" value="Genomic_DNA"/>
</dbReference>
<reference evidence="2 3" key="1">
    <citation type="journal article" date="2012" name="Science">
        <title>The Paleozoic origin of enzymatic lignin decomposition reconstructed from 31 fungal genomes.</title>
        <authorList>
            <person name="Floudas D."/>
            <person name="Binder M."/>
            <person name="Riley R."/>
            <person name="Barry K."/>
            <person name="Blanchette R.A."/>
            <person name="Henrissat B."/>
            <person name="Martinez A.T."/>
            <person name="Otillar R."/>
            <person name="Spatafora J.W."/>
            <person name="Yadav J.S."/>
            <person name="Aerts A."/>
            <person name="Benoit I."/>
            <person name="Boyd A."/>
            <person name="Carlson A."/>
            <person name="Copeland A."/>
            <person name="Coutinho P.M."/>
            <person name="de Vries R.P."/>
            <person name="Ferreira P."/>
            <person name="Findley K."/>
            <person name="Foster B."/>
            <person name="Gaskell J."/>
            <person name="Glotzer D."/>
            <person name="Gorecki P."/>
            <person name="Heitman J."/>
            <person name="Hesse C."/>
            <person name="Hori C."/>
            <person name="Igarashi K."/>
            <person name="Jurgens J.A."/>
            <person name="Kallen N."/>
            <person name="Kersten P."/>
            <person name="Kohler A."/>
            <person name="Kuees U."/>
            <person name="Kumar T.K.A."/>
            <person name="Kuo A."/>
            <person name="LaButti K."/>
            <person name="Larrondo L.F."/>
            <person name="Lindquist E."/>
            <person name="Ling A."/>
            <person name="Lombard V."/>
            <person name="Lucas S."/>
            <person name="Lundell T."/>
            <person name="Martin R."/>
            <person name="McLaughlin D.J."/>
            <person name="Morgenstern I."/>
            <person name="Morin E."/>
            <person name="Murat C."/>
            <person name="Nagy L.G."/>
            <person name="Nolan M."/>
            <person name="Ohm R.A."/>
            <person name="Patyshakuliyeva A."/>
            <person name="Rokas A."/>
            <person name="Ruiz-Duenas F.J."/>
            <person name="Sabat G."/>
            <person name="Salamov A."/>
            <person name="Samejima M."/>
            <person name="Schmutz J."/>
            <person name="Slot J.C."/>
            <person name="St John F."/>
            <person name="Stenlid J."/>
            <person name="Sun H."/>
            <person name="Sun S."/>
            <person name="Syed K."/>
            <person name="Tsang A."/>
            <person name="Wiebenga A."/>
            <person name="Young D."/>
            <person name="Pisabarro A."/>
            <person name="Eastwood D.C."/>
            <person name="Martin F."/>
            <person name="Cullen D."/>
            <person name="Grigoriev I.V."/>
            <person name="Hibbett D.S."/>
        </authorList>
    </citation>
    <scope>NUCLEOTIDE SEQUENCE [LARGE SCALE GENOMIC DNA]</scope>
    <source>
        <strain evidence="2 3">ATCC 11539</strain>
    </source>
</reference>
<dbReference type="AlphaFoldDB" id="S7Q2U7"/>
<evidence type="ECO:0000313" key="2">
    <source>
        <dbReference type="EMBL" id="EPQ54321.1"/>
    </source>
</evidence>
<dbReference type="OrthoDB" id="2844016at2759"/>
<feature type="chain" id="PRO_5004555920" description="Ubiquitin 3 binding protein But2 C-terminal domain-containing protein" evidence="1">
    <location>
        <begin position="17"/>
        <end position="195"/>
    </location>
</feature>
<dbReference type="GeneID" id="19302145"/>
<dbReference type="Proteomes" id="UP000030669">
    <property type="component" value="Unassembled WGS sequence"/>
</dbReference>
<dbReference type="RefSeq" id="XP_007867613.1">
    <property type="nucleotide sequence ID" value="XM_007869422.1"/>
</dbReference>
<dbReference type="KEGG" id="gtr:GLOTRDRAFT_130688"/>
<name>S7Q2U7_GLOTA</name>
<evidence type="ECO:0000313" key="3">
    <source>
        <dbReference type="Proteomes" id="UP000030669"/>
    </source>
</evidence>
<dbReference type="HOGENOM" id="CLU_111198_0_0_1"/>
<keyword evidence="1" id="KW-0732">Signal</keyword>
<dbReference type="OMA" id="ANRSDEY"/>
<protein>
    <recommendedName>
        <fullName evidence="4">Ubiquitin 3 binding protein But2 C-terminal domain-containing protein</fullName>
    </recommendedName>
</protein>
<feature type="signal peptide" evidence="1">
    <location>
        <begin position="1"/>
        <end position="16"/>
    </location>
</feature>